<organism evidence="1 2">
    <name type="scientific">Ceratodon purpureus</name>
    <name type="common">Fire moss</name>
    <name type="synonym">Dicranum purpureum</name>
    <dbReference type="NCBI Taxonomy" id="3225"/>
    <lineage>
        <taxon>Eukaryota</taxon>
        <taxon>Viridiplantae</taxon>
        <taxon>Streptophyta</taxon>
        <taxon>Embryophyta</taxon>
        <taxon>Bryophyta</taxon>
        <taxon>Bryophytina</taxon>
        <taxon>Bryopsida</taxon>
        <taxon>Dicranidae</taxon>
        <taxon>Pseudoditrichales</taxon>
        <taxon>Ditrichaceae</taxon>
        <taxon>Ceratodon</taxon>
    </lineage>
</organism>
<dbReference type="Proteomes" id="UP000822688">
    <property type="component" value="Chromosome 5"/>
</dbReference>
<evidence type="ECO:0000313" key="1">
    <source>
        <dbReference type="EMBL" id="KAG0576539.1"/>
    </source>
</evidence>
<dbReference type="AlphaFoldDB" id="A0A8T0I0S7"/>
<accession>A0A8T0I0S7</accession>
<dbReference type="PANTHER" id="PTHR31672">
    <property type="entry name" value="BNACNNG10540D PROTEIN"/>
    <property type="match status" value="1"/>
</dbReference>
<dbReference type="EMBL" id="CM026425">
    <property type="protein sequence ID" value="KAG0576539.1"/>
    <property type="molecule type" value="Genomic_DNA"/>
</dbReference>
<evidence type="ECO:0000313" key="2">
    <source>
        <dbReference type="Proteomes" id="UP000822688"/>
    </source>
</evidence>
<evidence type="ECO:0008006" key="3">
    <source>
        <dbReference type="Google" id="ProtNLM"/>
    </source>
</evidence>
<comment type="caution">
    <text evidence="1">The sequence shown here is derived from an EMBL/GenBank/DDBJ whole genome shotgun (WGS) entry which is preliminary data.</text>
</comment>
<dbReference type="PANTHER" id="PTHR31672:SF2">
    <property type="entry name" value="F-BOX DOMAIN-CONTAINING PROTEIN"/>
    <property type="match status" value="1"/>
</dbReference>
<reference evidence="1" key="1">
    <citation type="submission" date="2020-06" db="EMBL/GenBank/DDBJ databases">
        <title>WGS assembly of Ceratodon purpureus strain R40.</title>
        <authorList>
            <person name="Carey S.B."/>
            <person name="Jenkins J."/>
            <person name="Shu S."/>
            <person name="Lovell J.T."/>
            <person name="Sreedasyam A."/>
            <person name="Maumus F."/>
            <person name="Tiley G.P."/>
            <person name="Fernandez-Pozo N."/>
            <person name="Barry K."/>
            <person name="Chen C."/>
            <person name="Wang M."/>
            <person name="Lipzen A."/>
            <person name="Daum C."/>
            <person name="Saski C.A."/>
            <person name="Payton A.C."/>
            <person name="Mcbreen J.C."/>
            <person name="Conrad R.E."/>
            <person name="Kollar L.M."/>
            <person name="Olsson S."/>
            <person name="Huttunen S."/>
            <person name="Landis J.B."/>
            <person name="Wickett N.J."/>
            <person name="Johnson M.G."/>
            <person name="Rensing S.A."/>
            <person name="Grimwood J."/>
            <person name="Schmutz J."/>
            <person name="Mcdaniel S.F."/>
        </authorList>
    </citation>
    <scope>NUCLEOTIDE SEQUENCE</scope>
    <source>
        <strain evidence="1">R40</strain>
    </source>
</reference>
<proteinExistence type="predicted"/>
<dbReference type="InterPro" id="IPR050796">
    <property type="entry name" value="SCF_F-box_component"/>
</dbReference>
<name>A0A8T0I0S7_CERPU</name>
<sequence>MERKVTDNASVREMLKSREGGAGRAIMGLEAQSKRADDGLVMDPAMWGTLPKELIRLVCAHLPLPELLTLRRAALEDNWDINLDDSGFRRLCGRIHVNLCAVMVPGTGSSNLVYNVGLHSSVVSTAWQKLKLGVGQSSNIMSSSDGGLVCFALPIRSPSPGDTLVIRVVNPLTEDCRELPEVHGMRPHHPTMMKLVVDRNTKCYQVILLARRLEFFGEVRAMVFDSGKQMWTNSKGCSGIFFGLEYSSFRGAWGERPWSFDCATGQLVYLHKFDGNPCAGKFSSNCAHVKDHLFVIEMGLEDDEMSFGDGDDGFPTQFSVSEHKIQVQNVGLSCTKVTDHHFGEIDHPGMNLHAYELATNSYRCQYLRLLACEGFLLALGKSKTEFAWLYDLSTGEGLDLLKQRDGHQIATQVMPRVMFCELQWDVVP</sequence>
<keyword evidence="2" id="KW-1185">Reference proteome</keyword>
<gene>
    <name evidence="1" type="ORF">KC19_5G088100</name>
</gene>
<protein>
    <recommendedName>
        <fullName evidence="3">F-box domain-containing protein</fullName>
    </recommendedName>
</protein>